<feature type="domain" description="Hpc2-related" evidence="2">
    <location>
        <begin position="133"/>
        <end position="176"/>
    </location>
</feature>
<feature type="compositionally biased region" description="Basic and acidic residues" evidence="1">
    <location>
        <begin position="730"/>
        <end position="739"/>
    </location>
</feature>
<keyword evidence="4" id="KW-1185">Reference proteome</keyword>
<feature type="compositionally biased region" description="Polar residues" evidence="1">
    <location>
        <begin position="655"/>
        <end position="669"/>
    </location>
</feature>
<name>A0A7J6X6X0_THATH</name>
<reference evidence="3 4" key="1">
    <citation type="submission" date="2020-06" db="EMBL/GenBank/DDBJ databases">
        <title>Transcriptomic and genomic resources for Thalictrum thalictroides and T. hernandezii: Facilitating candidate gene discovery in an emerging model plant lineage.</title>
        <authorList>
            <person name="Arias T."/>
            <person name="Riano-Pachon D.M."/>
            <person name="Di Stilio V.S."/>
        </authorList>
    </citation>
    <scope>NUCLEOTIDE SEQUENCE [LARGE SCALE GENOMIC DNA]</scope>
    <source>
        <strain evidence="4">cv. WT478/WT964</strain>
        <tissue evidence="3">Leaves</tissue>
    </source>
</reference>
<accession>A0A7J6X6X0</accession>
<feature type="compositionally biased region" description="Basic and acidic residues" evidence="1">
    <location>
        <begin position="173"/>
        <end position="188"/>
    </location>
</feature>
<dbReference type="InterPro" id="IPR014840">
    <property type="entry name" value="HRD"/>
</dbReference>
<feature type="region of interest" description="Disordered" evidence="1">
    <location>
        <begin position="123"/>
        <end position="144"/>
    </location>
</feature>
<sequence>MAEEKKESGGGGVGDVRVSTSSSLFPTATTASSSLVSRQRFSIELKPDETTIVSWKKLIKESSNKSNNKLPTIVAEPPSGAHPALESRIAPQGQAAECEEKEAPPTNRFSAVIEKIERLYVGNESSDEEELANVPDDDQYDTEDSFIDDADLDEYFEVDKSTTKHKGFFVNRGKLERINEHNSSLKDQPKKRRRKDLSTYFEKDGDDLPNKHAKISNVRMKAAARTAPLVGNKSSSPPQSLVGKSEHYQDDKSFNKLNAPVGAPKKRSSDSTIKLEQSVSSEIHRDRLESKDNEKQKTGVTQSRDLGSKLKVAGELSEATNHMYQDKNYSQIDPQSRRLLNDAKESEQSTKIRQKEKSTSCELSNPNSSRSKNSMQTTKSPSTNLKDGSSVRPKGTMLERAIRDLEDIVKESRPPTMEIHDADGSSQGIKRRLPREVKQKLAKVARLAQSSQGKISDELINRLMGILGHILQRRTLKRNLREMVVLGLSAKQEKDAKFQHIKKEVVEMIKVRGPFLKSKVSGQPDGACDDFEEVRSSEEKGVLKVKGSMDNAMEDKICDLYDLYVEGMDEDKSSQVRKLYVELAELWPNGIMDNHGIKNAVCRSKARKRATHSRIKNLEKVKQQNHSSTTRMEDSARGETNPIAQPRPVQDRMATESSGQPLNSPNRIIGNVTTANQQSVAYGKTSLPAANGSSLNRPKQEKIKGSSGTFLDEVRKVADQALLKKKVKRKPESDLHYQPEKLPSQEGKERNKPNKQDSNHNKSDLQLAGFPGCEQLS</sequence>
<evidence type="ECO:0000259" key="2">
    <source>
        <dbReference type="Pfam" id="PF08729"/>
    </source>
</evidence>
<feature type="region of interest" description="Disordered" evidence="1">
    <location>
        <begin position="725"/>
        <end position="777"/>
    </location>
</feature>
<dbReference type="PANTHER" id="PTHR21669:SF28">
    <property type="entry name" value="YEMANUCLEIN"/>
    <property type="match status" value="1"/>
</dbReference>
<organism evidence="3 4">
    <name type="scientific">Thalictrum thalictroides</name>
    <name type="common">Rue-anemone</name>
    <name type="synonym">Anemone thalictroides</name>
    <dbReference type="NCBI Taxonomy" id="46969"/>
    <lineage>
        <taxon>Eukaryota</taxon>
        <taxon>Viridiplantae</taxon>
        <taxon>Streptophyta</taxon>
        <taxon>Embryophyta</taxon>
        <taxon>Tracheophyta</taxon>
        <taxon>Spermatophyta</taxon>
        <taxon>Magnoliopsida</taxon>
        <taxon>Ranunculales</taxon>
        <taxon>Ranunculaceae</taxon>
        <taxon>Thalictroideae</taxon>
        <taxon>Thalictrum</taxon>
    </lineage>
</organism>
<feature type="compositionally biased region" description="Acidic residues" evidence="1">
    <location>
        <begin position="125"/>
        <end position="144"/>
    </location>
</feature>
<gene>
    <name evidence="3" type="ORF">FRX31_005785</name>
</gene>
<proteinExistence type="predicted"/>
<dbReference type="GO" id="GO:0006325">
    <property type="term" value="P:chromatin organization"/>
    <property type="evidence" value="ECO:0007669"/>
    <property type="project" value="TreeGrafter"/>
</dbReference>
<feature type="compositionally biased region" description="Basic and acidic residues" evidence="1">
    <location>
        <begin position="201"/>
        <end position="210"/>
    </location>
</feature>
<feature type="compositionally biased region" description="Basic and acidic residues" evidence="1">
    <location>
        <begin position="244"/>
        <end position="254"/>
    </location>
</feature>
<feature type="region of interest" description="Disordered" evidence="1">
    <location>
        <begin position="341"/>
        <end position="393"/>
    </location>
</feature>
<feature type="compositionally biased region" description="Polar residues" evidence="1">
    <location>
        <begin position="270"/>
        <end position="281"/>
    </location>
</feature>
<protein>
    <submittedName>
        <fullName evidence="3">Ubinuclein-1</fullName>
    </submittedName>
</protein>
<feature type="compositionally biased region" description="Polar residues" evidence="1">
    <location>
        <begin position="360"/>
        <end position="387"/>
    </location>
</feature>
<dbReference type="EMBL" id="JABWDY010005192">
    <property type="protein sequence ID" value="KAF5204628.1"/>
    <property type="molecule type" value="Genomic_DNA"/>
</dbReference>
<feature type="compositionally biased region" description="Basic and acidic residues" evidence="1">
    <location>
        <begin position="746"/>
        <end position="763"/>
    </location>
</feature>
<dbReference type="Proteomes" id="UP000554482">
    <property type="component" value="Unassembled WGS sequence"/>
</dbReference>
<evidence type="ECO:0000256" key="1">
    <source>
        <dbReference type="SAM" id="MobiDB-lite"/>
    </source>
</evidence>
<feature type="region of interest" description="Disordered" evidence="1">
    <location>
        <begin position="1"/>
        <end position="36"/>
    </location>
</feature>
<comment type="caution">
    <text evidence="3">The sequence shown here is derived from an EMBL/GenBank/DDBJ whole genome shotgun (WGS) entry which is preliminary data.</text>
</comment>
<feature type="compositionally biased region" description="Basic and acidic residues" evidence="1">
    <location>
        <begin position="282"/>
        <end position="297"/>
    </location>
</feature>
<feature type="region of interest" description="Disordered" evidence="1">
    <location>
        <begin position="62"/>
        <end position="109"/>
    </location>
</feature>
<feature type="region of interest" description="Disordered" evidence="1">
    <location>
        <begin position="620"/>
        <end position="669"/>
    </location>
</feature>
<feature type="compositionally biased region" description="Polar residues" evidence="1">
    <location>
        <begin position="24"/>
        <end position="36"/>
    </location>
</feature>
<dbReference type="OrthoDB" id="68076at2759"/>
<dbReference type="GO" id="GO:0005634">
    <property type="term" value="C:nucleus"/>
    <property type="evidence" value="ECO:0007669"/>
    <property type="project" value="TreeGrafter"/>
</dbReference>
<evidence type="ECO:0000313" key="4">
    <source>
        <dbReference type="Proteomes" id="UP000554482"/>
    </source>
</evidence>
<feature type="region of interest" description="Disordered" evidence="1">
    <location>
        <begin position="686"/>
        <end position="707"/>
    </location>
</feature>
<dbReference type="PANTHER" id="PTHR21669">
    <property type="entry name" value="CAPZ-INTERACTING PROTEIN AND RELATED PROTEINS"/>
    <property type="match status" value="1"/>
</dbReference>
<evidence type="ECO:0000313" key="3">
    <source>
        <dbReference type="EMBL" id="KAF5204628.1"/>
    </source>
</evidence>
<feature type="compositionally biased region" description="Basic and acidic residues" evidence="1">
    <location>
        <begin position="341"/>
        <end position="359"/>
    </location>
</feature>
<feature type="region of interest" description="Disordered" evidence="1">
    <location>
        <begin position="170"/>
        <end position="309"/>
    </location>
</feature>
<dbReference type="Pfam" id="PF08729">
    <property type="entry name" value="HUN"/>
    <property type="match status" value="1"/>
</dbReference>
<dbReference type="AlphaFoldDB" id="A0A7J6X6X0"/>